<evidence type="ECO:0000313" key="1">
    <source>
        <dbReference type="EMBL" id="AKF28814.1"/>
    </source>
</evidence>
<dbReference type="PATRIC" id="fig|92706.3.peg.3243"/>
<sequence>MNRTLRTLGWLAAVIQEDPEPWFTTDPDTDYVPYVNSFSFESLSLVPDALMLLKRSLHLAMEQQDLPVKDLQEALRHVLVFKFHFREEWELELAWDSERTRSAVETIEYTKDALAEEYQDYKYAFLPELVFQESRGIFEFELEGYTLKVGRGTLSVPWEMVATGYIPASLQNFGELLDADTRDLDADPLLKPRELIFEIHDSEGFDPWIRRETFDFMMGIATEVGWFHSLHPSLNNILVFDLVSRMPGFHIENNFHPHPPNTSWAKLQKIARVVEESEIHSFNMDVLEARYQRFQKLLSPTPVEEPSESST</sequence>
<protein>
    <submittedName>
        <fullName evidence="1">Uncharacterized protein</fullName>
    </submittedName>
</protein>
<keyword evidence="2" id="KW-1185">Reference proteome</keyword>
<dbReference type="AlphaFoldDB" id="A0A0F6SRZ4"/>
<dbReference type="HOGENOM" id="CLU_893453_0_0_11"/>
<gene>
    <name evidence="1" type="ORF">YH66_15410</name>
</gene>
<dbReference type="Proteomes" id="UP000034037">
    <property type="component" value="Chromosome"/>
</dbReference>
<accession>A0A0F6SRZ4</accession>
<dbReference type="RefSeq" id="WP_004567929.1">
    <property type="nucleotide sequence ID" value="NZ_CP011309.1"/>
</dbReference>
<organism evidence="1 2">
    <name type="scientific">[Brevibacterium] flavum</name>
    <dbReference type="NCBI Taxonomy" id="92706"/>
    <lineage>
        <taxon>Bacteria</taxon>
        <taxon>Bacillati</taxon>
        <taxon>Actinomycetota</taxon>
        <taxon>Actinomycetes</taxon>
        <taxon>Mycobacteriales</taxon>
        <taxon>Corynebacteriaceae</taxon>
        <taxon>Corynebacterium</taxon>
    </lineage>
</organism>
<name>A0A0F6SRZ4_9CORY</name>
<dbReference type="EMBL" id="CP011309">
    <property type="protein sequence ID" value="AKF28814.1"/>
    <property type="molecule type" value="Genomic_DNA"/>
</dbReference>
<reference evidence="1 2" key="1">
    <citation type="submission" date="2015-04" db="EMBL/GenBank/DDBJ databases">
        <title>Complete Genome Sequence of Brevibacterium flavum ATCC 15168.</title>
        <authorList>
            <person name="Ahn J."/>
            <person name="Park G."/>
            <person name="Jeon W."/>
            <person name="Jang Y."/>
            <person name="Jang M."/>
            <person name="Lee H."/>
            <person name="Lee H."/>
        </authorList>
    </citation>
    <scope>NUCLEOTIDE SEQUENCE [LARGE SCALE GENOMIC DNA]</scope>
    <source>
        <strain evidence="1 2">ATCC 15168</strain>
    </source>
</reference>
<proteinExistence type="predicted"/>
<evidence type="ECO:0000313" key="2">
    <source>
        <dbReference type="Proteomes" id="UP000034037"/>
    </source>
</evidence>